<accession>A0AAV3Q4H5</accession>
<organism evidence="1 2">
    <name type="scientific">Lithospermum erythrorhizon</name>
    <name type="common">Purple gromwell</name>
    <name type="synonym">Lithospermum officinale var. erythrorhizon</name>
    <dbReference type="NCBI Taxonomy" id="34254"/>
    <lineage>
        <taxon>Eukaryota</taxon>
        <taxon>Viridiplantae</taxon>
        <taxon>Streptophyta</taxon>
        <taxon>Embryophyta</taxon>
        <taxon>Tracheophyta</taxon>
        <taxon>Spermatophyta</taxon>
        <taxon>Magnoliopsida</taxon>
        <taxon>eudicotyledons</taxon>
        <taxon>Gunneridae</taxon>
        <taxon>Pentapetalae</taxon>
        <taxon>asterids</taxon>
        <taxon>lamiids</taxon>
        <taxon>Boraginales</taxon>
        <taxon>Boraginaceae</taxon>
        <taxon>Boraginoideae</taxon>
        <taxon>Lithospermeae</taxon>
        <taxon>Lithospermum</taxon>
    </lineage>
</organism>
<gene>
    <name evidence="1" type="ORF">LIER_43425</name>
</gene>
<dbReference type="Pfam" id="PF14223">
    <property type="entry name" value="Retrotran_gag_2"/>
    <property type="match status" value="1"/>
</dbReference>
<keyword evidence="2" id="KW-1185">Reference proteome</keyword>
<dbReference type="PANTHER" id="PTHR47592">
    <property type="entry name" value="PBF68 PROTEIN"/>
    <property type="match status" value="1"/>
</dbReference>
<protein>
    <recommendedName>
        <fullName evidence="3">Zinc finger, CCHC-type</fullName>
    </recommendedName>
</protein>
<dbReference type="EMBL" id="BAABME010035127">
    <property type="protein sequence ID" value="GAA0158087.1"/>
    <property type="molecule type" value="Genomic_DNA"/>
</dbReference>
<reference evidence="1 2" key="1">
    <citation type="submission" date="2024-01" db="EMBL/GenBank/DDBJ databases">
        <title>The complete chloroplast genome sequence of Lithospermum erythrorhizon: insights into the phylogenetic relationship among Boraginaceae species and the maternal lineages of purple gromwells.</title>
        <authorList>
            <person name="Okada T."/>
            <person name="Watanabe K."/>
        </authorList>
    </citation>
    <scope>NUCLEOTIDE SEQUENCE [LARGE SCALE GENOMIC DNA]</scope>
</reference>
<comment type="caution">
    <text evidence="1">The sequence shown here is derived from an EMBL/GenBank/DDBJ whole genome shotgun (WGS) entry which is preliminary data.</text>
</comment>
<evidence type="ECO:0008006" key="3">
    <source>
        <dbReference type="Google" id="ProtNLM"/>
    </source>
</evidence>
<proteinExistence type="predicted"/>
<evidence type="ECO:0000313" key="2">
    <source>
        <dbReference type="Proteomes" id="UP001454036"/>
    </source>
</evidence>
<sequence>MSDALFDTYQNVDSATLLWDQLEARYMREDAISKKFLVSQFNSYTMSDSSIVDKLPPGWKDFKHRLKHKKEDTLLEELAKSLRI</sequence>
<dbReference type="AlphaFoldDB" id="A0AAV3Q4H5"/>
<name>A0AAV3Q4H5_LITER</name>
<evidence type="ECO:0000313" key="1">
    <source>
        <dbReference type="EMBL" id="GAA0158087.1"/>
    </source>
</evidence>
<dbReference type="PANTHER" id="PTHR47592:SF29">
    <property type="entry name" value="ZINC FINGER, CCHC-TYPE"/>
    <property type="match status" value="1"/>
</dbReference>
<dbReference type="Proteomes" id="UP001454036">
    <property type="component" value="Unassembled WGS sequence"/>
</dbReference>